<proteinExistence type="predicted"/>
<dbReference type="AlphaFoldDB" id="A0AAV1RL23"/>
<gene>
    <name evidence="1" type="ORF">DCAF_LOCUS11436</name>
</gene>
<accession>A0AAV1RL23</accession>
<protein>
    <submittedName>
        <fullName evidence="1">Uncharacterized protein</fullName>
    </submittedName>
</protein>
<evidence type="ECO:0000313" key="1">
    <source>
        <dbReference type="EMBL" id="CAK7336428.1"/>
    </source>
</evidence>
<comment type="caution">
    <text evidence="1">The sequence shown here is derived from an EMBL/GenBank/DDBJ whole genome shotgun (WGS) entry which is preliminary data.</text>
</comment>
<name>A0AAV1RL23_9ROSI</name>
<sequence length="62" mass="7035">MMEGWVEDKKVMGAWCFCDEDVVAKLVEGELRLEKAGAESRDGFFLLIDIVGVRKRDDDSIL</sequence>
<dbReference type="Proteomes" id="UP001314170">
    <property type="component" value="Unassembled WGS sequence"/>
</dbReference>
<reference evidence="1 2" key="1">
    <citation type="submission" date="2024-01" db="EMBL/GenBank/DDBJ databases">
        <authorList>
            <person name="Waweru B."/>
        </authorList>
    </citation>
    <scope>NUCLEOTIDE SEQUENCE [LARGE SCALE GENOMIC DNA]</scope>
</reference>
<keyword evidence="2" id="KW-1185">Reference proteome</keyword>
<organism evidence="1 2">
    <name type="scientific">Dovyalis caffra</name>
    <dbReference type="NCBI Taxonomy" id="77055"/>
    <lineage>
        <taxon>Eukaryota</taxon>
        <taxon>Viridiplantae</taxon>
        <taxon>Streptophyta</taxon>
        <taxon>Embryophyta</taxon>
        <taxon>Tracheophyta</taxon>
        <taxon>Spermatophyta</taxon>
        <taxon>Magnoliopsida</taxon>
        <taxon>eudicotyledons</taxon>
        <taxon>Gunneridae</taxon>
        <taxon>Pentapetalae</taxon>
        <taxon>rosids</taxon>
        <taxon>fabids</taxon>
        <taxon>Malpighiales</taxon>
        <taxon>Salicaceae</taxon>
        <taxon>Flacourtieae</taxon>
        <taxon>Dovyalis</taxon>
    </lineage>
</organism>
<dbReference type="EMBL" id="CAWUPB010000994">
    <property type="protein sequence ID" value="CAK7336428.1"/>
    <property type="molecule type" value="Genomic_DNA"/>
</dbReference>
<evidence type="ECO:0000313" key="2">
    <source>
        <dbReference type="Proteomes" id="UP001314170"/>
    </source>
</evidence>